<evidence type="ECO:0000313" key="1">
    <source>
        <dbReference type="EMBL" id="JAH19024.1"/>
    </source>
</evidence>
<dbReference type="AlphaFoldDB" id="A0A0E9QQE0"/>
<reference evidence="1" key="2">
    <citation type="journal article" date="2015" name="Fish Shellfish Immunol.">
        <title>Early steps in the European eel (Anguilla anguilla)-Vibrio vulnificus interaction in the gills: Role of the RtxA13 toxin.</title>
        <authorList>
            <person name="Callol A."/>
            <person name="Pajuelo D."/>
            <person name="Ebbesson L."/>
            <person name="Teles M."/>
            <person name="MacKenzie S."/>
            <person name="Amaro C."/>
        </authorList>
    </citation>
    <scope>NUCLEOTIDE SEQUENCE</scope>
</reference>
<dbReference type="EMBL" id="GBXM01089553">
    <property type="protein sequence ID" value="JAH19024.1"/>
    <property type="molecule type" value="Transcribed_RNA"/>
</dbReference>
<reference evidence="1" key="1">
    <citation type="submission" date="2014-11" db="EMBL/GenBank/DDBJ databases">
        <authorList>
            <person name="Amaro Gonzalez C."/>
        </authorList>
    </citation>
    <scope>NUCLEOTIDE SEQUENCE</scope>
</reference>
<protein>
    <submittedName>
        <fullName evidence="1">Uncharacterized protein</fullName>
    </submittedName>
</protein>
<accession>A0A0E9QQE0</accession>
<organism evidence="1">
    <name type="scientific">Anguilla anguilla</name>
    <name type="common">European freshwater eel</name>
    <name type="synonym">Muraena anguilla</name>
    <dbReference type="NCBI Taxonomy" id="7936"/>
    <lineage>
        <taxon>Eukaryota</taxon>
        <taxon>Metazoa</taxon>
        <taxon>Chordata</taxon>
        <taxon>Craniata</taxon>
        <taxon>Vertebrata</taxon>
        <taxon>Euteleostomi</taxon>
        <taxon>Actinopterygii</taxon>
        <taxon>Neopterygii</taxon>
        <taxon>Teleostei</taxon>
        <taxon>Anguilliformes</taxon>
        <taxon>Anguillidae</taxon>
        <taxon>Anguilla</taxon>
    </lineage>
</organism>
<name>A0A0E9QQE0_ANGAN</name>
<proteinExistence type="predicted"/>
<sequence>MYYMHTVSMSKVQINQKWFYGERVSVMPPRKKHSTRFAH</sequence>